<proteinExistence type="predicted"/>
<evidence type="ECO:0000313" key="1">
    <source>
        <dbReference type="EMBL" id="DAD75813.1"/>
    </source>
</evidence>
<name>A0A8S5M0I7_9CAUD</name>
<accession>A0A8S5M0I7</accession>
<protein>
    <submittedName>
        <fullName evidence="1">Uncharacterized protein</fullName>
    </submittedName>
</protein>
<sequence>MTLNQVDFVTMEYRKMWTKFKHWLIRKLGGYVAPCIKCNEYKNTLIEITRPVETIRAMYRIDDPTWVNRDDAHDVIENAILYDIGSRVMHGDYIKLTEHDGCIYGDLKVVKQSNN</sequence>
<reference evidence="1" key="1">
    <citation type="journal article" date="2021" name="Proc. Natl. Acad. Sci. U.S.A.">
        <title>A Catalog of Tens of Thousands of Viruses from Human Metagenomes Reveals Hidden Associations with Chronic Diseases.</title>
        <authorList>
            <person name="Tisza M.J."/>
            <person name="Buck C.B."/>
        </authorList>
    </citation>
    <scope>NUCLEOTIDE SEQUENCE</scope>
    <source>
        <strain evidence="1">Ct37J14</strain>
    </source>
</reference>
<organism evidence="1">
    <name type="scientific">Siphoviridae sp. ct37J14</name>
    <dbReference type="NCBI Taxonomy" id="2826280"/>
    <lineage>
        <taxon>Viruses</taxon>
        <taxon>Duplodnaviria</taxon>
        <taxon>Heunggongvirae</taxon>
        <taxon>Uroviricota</taxon>
        <taxon>Caudoviricetes</taxon>
    </lineage>
</organism>
<dbReference type="EMBL" id="BK014790">
    <property type="protein sequence ID" value="DAD75813.1"/>
    <property type="molecule type" value="Genomic_DNA"/>
</dbReference>